<comment type="caution">
    <text evidence="3">The sequence shown here is derived from an EMBL/GenBank/DDBJ whole genome shotgun (WGS) entry which is preliminary data.</text>
</comment>
<feature type="transmembrane region" description="Helical" evidence="2">
    <location>
        <begin position="383"/>
        <end position="405"/>
    </location>
</feature>
<evidence type="ECO:0000256" key="1">
    <source>
        <dbReference type="SAM" id="MobiDB-lite"/>
    </source>
</evidence>
<sequence>MGAASGLRNVTWNISAAEADLERGTGFTPKPLLRRNSILYTSHKRICRMYDQDRGAIRYHRPVRIDKYNDEAYHALVNYITAILIRLLLRSMHGKLWVDNCIAVLAKFSAKLKVAAADLPQAFDKTLQEFKDTRFRVQQSSEIQEALASRASANSSESDDDPFTKQQKGLREDMDTSGGRYFLEMDAFRHPIHYVAFNIGLEVWKNMPNDLGDVMESHTTMAWSSKPFAVEKQSPGPDPSVLNDSIVHNEESELYLTNMALVITAMVPYLMYCGVFASALTSFAKTAVLLSDPSNPVRYYKQCGLLTAVRIQTSACRDSKKLTTEDNRKQSGSRIPTVAQAVFDTDLATRTKEGLPYRQLDKSLEIVTPWIIDEKAIIIHHGWYSLLSLGACALLVAIGIAFIALGDKATGVDPSNLTTLSWAAAGFLMIYFKSRRVQDWPWRDFLRGRIVCRSISEVHSVTGINPQILLGILLRRQSQVFLKTRGPFNTLFTRKAEDGFSIDVPLHTRTVISGGYIFVRVDSMSGPALIAVDAHNLGFYDSIFPTGQVTERTAFICQDIEDAGDYPYDEWGVLDEDSPGFKGEKGKNVLPLYPIRTNTLQWFRVRGVFTEPALFD</sequence>
<feature type="region of interest" description="Disordered" evidence="1">
    <location>
        <begin position="146"/>
        <end position="170"/>
    </location>
</feature>
<accession>A0AAJ0DKZ6</accession>
<gene>
    <name evidence="3" type="ORF">CCUS01_14676</name>
</gene>
<name>A0AAJ0DKZ6_9PEZI</name>
<reference evidence="3" key="1">
    <citation type="submission" date="2016-11" db="EMBL/GenBank/DDBJ databases">
        <title>The genome sequence of Colletotrichum cuscutae.</title>
        <authorList>
            <person name="Baroncelli R."/>
        </authorList>
    </citation>
    <scope>NUCLEOTIDE SEQUENCE</scope>
    <source>
        <strain evidence="3">IMI 304802</strain>
    </source>
</reference>
<evidence type="ECO:0000313" key="3">
    <source>
        <dbReference type="EMBL" id="KAK1489732.1"/>
    </source>
</evidence>
<feature type="transmembrane region" description="Helical" evidence="2">
    <location>
        <begin position="417"/>
        <end position="434"/>
    </location>
</feature>
<evidence type="ECO:0000256" key="2">
    <source>
        <dbReference type="SAM" id="Phobius"/>
    </source>
</evidence>
<protein>
    <submittedName>
        <fullName evidence="3">Uncharacterized protein</fullName>
    </submittedName>
</protein>
<keyword evidence="2" id="KW-0812">Transmembrane</keyword>
<keyword evidence="2" id="KW-1133">Transmembrane helix</keyword>
<dbReference type="Proteomes" id="UP001239213">
    <property type="component" value="Unassembled WGS sequence"/>
</dbReference>
<evidence type="ECO:0000313" key="4">
    <source>
        <dbReference type="Proteomes" id="UP001239213"/>
    </source>
</evidence>
<proteinExistence type="predicted"/>
<keyword evidence="2" id="KW-0472">Membrane</keyword>
<dbReference type="AlphaFoldDB" id="A0AAJ0DKZ6"/>
<dbReference type="EMBL" id="MPDP01000045">
    <property type="protein sequence ID" value="KAK1489732.1"/>
    <property type="molecule type" value="Genomic_DNA"/>
</dbReference>
<keyword evidence="4" id="KW-1185">Reference proteome</keyword>
<organism evidence="3 4">
    <name type="scientific">Colletotrichum cuscutae</name>
    <dbReference type="NCBI Taxonomy" id="1209917"/>
    <lineage>
        <taxon>Eukaryota</taxon>
        <taxon>Fungi</taxon>
        <taxon>Dikarya</taxon>
        <taxon>Ascomycota</taxon>
        <taxon>Pezizomycotina</taxon>
        <taxon>Sordariomycetes</taxon>
        <taxon>Hypocreomycetidae</taxon>
        <taxon>Glomerellales</taxon>
        <taxon>Glomerellaceae</taxon>
        <taxon>Colletotrichum</taxon>
        <taxon>Colletotrichum acutatum species complex</taxon>
    </lineage>
</organism>